<gene>
    <name evidence="2" type="ORF">ACFQRF_17890</name>
</gene>
<protein>
    <submittedName>
        <fullName evidence="2">Uma2 family endonuclease</fullName>
    </submittedName>
</protein>
<dbReference type="InterPro" id="IPR011335">
    <property type="entry name" value="Restrct_endonuc-II-like"/>
</dbReference>
<keyword evidence="2" id="KW-0378">Hydrolase</keyword>
<name>A0ABW2KJU8_9ACTN</name>
<dbReference type="Proteomes" id="UP001596540">
    <property type="component" value="Unassembled WGS sequence"/>
</dbReference>
<evidence type="ECO:0000313" key="2">
    <source>
        <dbReference type="EMBL" id="MFC7329605.1"/>
    </source>
</evidence>
<dbReference type="CDD" id="cd06260">
    <property type="entry name" value="DUF820-like"/>
    <property type="match status" value="1"/>
</dbReference>
<dbReference type="Pfam" id="PF05685">
    <property type="entry name" value="Uma2"/>
    <property type="match status" value="1"/>
</dbReference>
<proteinExistence type="predicted"/>
<evidence type="ECO:0000259" key="1">
    <source>
        <dbReference type="Pfam" id="PF05685"/>
    </source>
</evidence>
<dbReference type="InterPro" id="IPR008538">
    <property type="entry name" value="Uma2"/>
</dbReference>
<dbReference type="Gene3D" id="3.90.1570.10">
    <property type="entry name" value="tt1808, chain A"/>
    <property type="match status" value="1"/>
</dbReference>
<dbReference type="EMBL" id="JBHTBH010000008">
    <property type="protein sequence ID" value="MFC7329605.1"/>
    <property type="molecule type" value="Genomic_DNA"/>
</dbReference>
<feature type="domain" description="Putative restriction endonuclease" evidence="1">
    <location>
        <begin position="24"/>
        <end position="183"/>
    </location>
</feature>
<accession>A0ABW2KJU8</accession>
<evidence type="ECO:0000313" key="3">
    <source>
        <dbReference type="Proteomes" id="UP001596540"/>
    </source>
</evidence>
<dbReference type="PANTHER" id="PTHR34107">
    <property type="entry name" value="SLL0198 PROTEIN-RELATED"/>
    <property type="match status" value="1"/>
</dbReference>
<dbReference type="PANTHER" id="PTHR34107:SF4">
    <property type="entry name" value="SLL1222 PROTEIN"/>
    <property type="match status" value="1"/>
</dbReference>
<dbReference type="SUPFAM" id="SSF52980">
    <property type="entry name" value="Restriction endonuclease-like"/>
    <property type="match status" value="1"/>
</dbReference>
<keyword evidence="2" id="KW-0540">Nuclease</keyword>
<dbReference type="GO" id="GO:0004519">
    <property type="term" value="F:endonuclease activity"/>
    <property type="evidence" value="ECO:0007669"/>
    <property type="project" value="UniProtKB-KW"/>
</dbReference>
<keyword evidence="2" id="KW-0255">Endonuclease</keyword>
<sequence length="194" mass="21850">MMTIMATTSEDLLHENELRPLTVDDLALLPNDGKRYELVDGKLIVSAAPFNIHQLVSDNVVALLRHAGRQHSQYRAFSAVGLSPNQHNQYIPDVTLMKRSDYTHKYSSGPPALVVEVTSDSTSLYDRNLKKDRYLKFGVPAYWIIDPDPDLPVLTVYELIADDYKQTAHVVGDEVFETAQPFPIRVVPAELTAW</sequence>
<keyword evidence="3" id="KW-1185">Reference proteome</keyword>
<dbReference type="InterPro" id="IPR012296">
    <property type="entry name" value="Nuclease_put_TT1808"/>
</dbReference>
<comment type="caution">
    <text evidence="2">The sequence shown here is derived from an EMBL/GenBank/DDBJ whole genome shotgun (WGS) entry which is preliminary data.</text>
</comment>
<organism evidence="2 3">
    <name type="scientific">Marinactinospora rubrisoli</name>
    <dbReference type="NCBI Taxonomy" id="2715399"/>
    <lineage>
        <taxon>Bacteria</taxon>
        <taxon>Bacillati</taxon>
        <taxon>Actinomycetota</taxon>
        <taxon>Actinomycetes</taxon>
        <taxon>Streptosporangiales</taxon>
        <taxon>Nocardiopsidaceae</taxon>
        <taxon>Marinactinospora</taxon>
    </lineage>
</organism>
<reference evidence="3" key="1">
    <citation type="journal article" date="2019" name="Int. J. Syst. Evol. Microbiol.">
        <title>The Global Catalogue of Microorganisms (GCM) 10K type strain sequencing project: providing services to taxonomists for standard genome sequencing and annotation.</title>
        <authorList>
            <consortium name="The Broad Institute Genomics Platform"/>
            <consortium name="The Broad Institute Genome Sequencing Center for Infectious Disease"/>
            <person name="Wu L."/>
            <person name="Ma J."/>
        </authorList>
    </citation>
    <scope>NUCLEOTIDE SEQUENCE [LARGE SCALE GENOMIC DNA]</scope>
    <source>
        <strain evidence="3">CGMCC 4.7382</strain>
    </source>
</reference>
<dbReference type="RefSeq" id="WP_379872251.1">
    <property type="nucleotide sequence ID" value="NZ_JBHTBH010000008.1"/>
</dbReference>